<protein>
    <submittedName>
        <fullName evidence="4">THUMP</fullName>
    </submittedName>
</protein>
<dbReference type="AlphaFoldDB" id="A0A096PA36"/>
<dbReference type="SMART" id="SM00981">
    <property type="entry name" value="THUMP"/>
    <property type="match status" value="1"/>
</dbReference>
<sequence length="305" mass="33640">MRRTRDAGRGDGSTRRKKARWFNRGGGPAIAALGRDARGVIVTCDGGKERAAARDVCRNLTERWEAMKASRGGAEVETTAGDGRAAGETTTEALERELNALRDEAKKAPFREVSLDLRACTFVLASKEVTDAFDVADIVREELMRAKTSGEARTRHALRMVPVDATCFAGVDEIAEAAKPFVEKHFAGDKEQTFAIAFDRRANGDVRRNDVIECLASQIKQPPNKVNLSDPDLTFLVEIVKGVACLSVVRDYEKLLKYNVRMASMNEEERAHAREANHGNAPRPPRAKERAEEEKGEDDAAREEA</sequence>
<feature type="region of interest" description="Disordered" evidence="2">
    <location>
        <begin position="68"/>
        <end position="89"/>
    </location>
</feature>
<name>A0A096PA36_OSTTA</name>
<dbReference type="InParanoid" id="A0A096PA36"/>
<feature type="compositionally biased region" description="Basic and acidic residues" evidence="2">
    <location>
        <begin position="286"/>
        <end position="305"/>
    </location>
</feature>
<keyword evidence="5" id="KW-1185">Reference proteome</keyword>
<feature type="compositionally biased region" description="Basic and acidic residues" evidence="2">
    <location>
        <begin position="268"/>
        <end position="277"/>
    </location>
</feature>
<dbReference type="Gene3D" id="3.30.2300.10">
    <property type="entry name" value="THUMP superfamily"/>
    <property type="match status" value="1"/>
</dbReference>
<dbReference type="InterPro" id="IPR004114">
    <property type="entry name" value="THUMP_dom"/>
</dbReference>
<comment type="caution">
    <text evidence="4">The sequence shown here is derived from an EMBL/GenBank/DDBJ whole genome shotgun (WGS) entry which is preliminary data.</text>
</comment>
<dbReference type="GeneID" id="9838370"/>
<dbReference type="Pfam" id="PF02926">
    <property type="entry name" value="THUMP"/>
    <property type="match status" value="1"/>
</dbReference>
<dbReference type="RefSeq" id="XP_022840586.1">
    <property type="nucleotide sequence ID" value="XM_022983575.1"/>
</dbReference>
<dbReference type="PROSITE" id="PS51165">
    <property type="entry name" value="THUMP"/>
    <property type="match status" value="1"/>
</dbReference>
<dbReference type="GO" id="GO:0003723">
    <property type="term" value="F:RNA binding"/>
    <property type="evidence" value="ECO:0007669"/>
    <property type="project" value="UniProtKB-UniRule"/>
</dbReference>
<dbReference type="CDD" id="cd11717">
    <property type="entry name" value="THUMP_THUMPD1_like"/>
    <property type="match status" value="1"/>
</dbReference>
<feature type="region of interest" description="Disordered" evidence="2">
    <location>
        <begin position="1"/>
        <end position="20"/>
    </location>
</feature>
<dbReference type="Proteomes" id="UP000009170">
    <property type="component" value="Unassembled WGS sequence"/>
</dbReference>
<accession>A0A096PA36</accession>
<dbReference type="SUPFAM" id="SSF143437">
    <property type="entry name" value="THUMP domain-like"/>
    <property type="match status" value="1"/>
</dbReference>
<feature type="domain" description="THUMP" evidence="3">
    <location>
        <begin position="141"/>
        <end position="250"/>
    </location>
</feature>
<dbReference type="GO" id="GO:0006400">
    <property type="term" value="P:tRNA modification"/>
    <property type="evidence" value="ECO:0007669"/>
    <property type="project" value="InterPro"/>
</dbReference>
<reference evidence="5" key="1">
    <citation type="journal article" date="2006" name="Proc. Natl. Acad. Sci. U.S.A.">
        <title>Genome analysis of the smallest free-living eukaryote Ostreococcus tauri unveils many unique features.</title>
        <authorList>
            <person name="Derelle E."/>
            <person name="Ferraz C."/>
            <person name="Rombauts S."/>
            <person name="Rouze P."/>
            <person name="Worden A.Z."/>
            <person name="Robbens S."/>
            <person name="Partensky F."/>
            <person name="Degroeve S."/>
            <person name="Echeynie S."/>
            <person name="Cooke R."/>
            <person name="Saeys Y."/>
            <person name="Wuyts J."/>
            <person name="Jabbari K."/>
            <person name="Bowler C."/>
            <person name="Panaud O."/>
            <person name="Piegu B."/>
            <person name="Ball S.G."/>
            <person name="Ral J.-P."/>
            <person name="Bouget F.-Y."/>
            <person name="Piganeau G."/>
            <person name="De Baets B."/>
            <person name="Picard A."/>
            <person name="Delseny M."/>
            <person name="Demaille J."/>
            <person name="Van de Peer Y."/>
            <person name="Moreau H."/>
        </authorList>
    </citation>
    <scope>NUCLEOTIDE SEQUENCE [LARGE SCALE GENOMIC DNA]</scope>
    <source>
        <strain evidence="5">OTTH 0595 / CCAP 157/2 / RCC745</strain>
    </source>
</reference>
<dbReference type="PANTHER" id="PTHR13452">
    <property type="entry name" value="THUMP DOMAIN CONTAINING PROTEIN 1-RELATED"/>
    <property type="match status" value="1"/>
</dbReference>
<evidence type="ECO:0000259" key="3">
    <source>
        <dbReference type="PROSITE" id="PS51165"/>
    </source>
</evidence>
<dbReference type="EMBL" id="CAID01000018">
    <property type="protein sequence ID" value="CEG00792.1"/>
    <property type="molecule type" value="Genomic_DNA"/>
</dbReference>
<feature type="compositionally biased region" description="Basic and acidic residues" evidence="2">
    <location>
        <begin position="1"/>
        <end position="14"/>
    </location>
</feature>
<dbReference type="InterPro" id="IPR040183">
    <property type="entry name" value="THUMPD1-like"/>
</dbReference>
<evidence type="ECO:0000313" key="5">
    <source>
        <dbReference type="Proteomes" id="UP000009170"/>
    </source>
</evidence>
<organism evidence="4 5">
    <name type="scientific">Ostreococcus tauri</name>
    <name type="common">Marine green alga</name>
    <dbReference type="NCBI Taxonomy" id="70448"/>
    <lineage>
        <taxon>Eukaryota</taxon>
        <taxon>Viridiplantae</taxon>
        <taxon>Chlorophyta</taxon>
        <taxon>Mamiellophyceae</taxon>
        <taxon>Mamiellales</taxon>
        <taxon>Bathycoccaceae</taxon>
        <taxon>Ostreococcus</taxon>
    </lineage>
</organism>
<evidence type="ECO:0000256" key="1">
    <source>
        <dbReference type="PROSITE-ProRule" id="PRU00529"/>
    </source>
</evidence>
<dbReference type="FunFam" id="3.30.2300.10:FF:000001">
    <property type="entry name" value="THUMP domain-containing protein 1"/>
    <property type="match status" value="1"/>
</dbReference>
<dbReference type="KEGG" id="ota:OT_ostta18g01820"/>
<dbReference type="OrthoDB" id="367221at2759"/>
<reference evidence="4 5" key="2">
    <citation type="journal article" date="2014" name="BMC Genomics">
        <title>An improved genome of the model marine alga Ostreococcus tauri unfolds by assessing Illumina de novo assemblies.</title>
        <authorList>
            <person name="Blanc-Mathieu R."/>
            <person name="Verhelst B."/>
            <person name="Derelle E."/>
            <person name="Rombauts S."/>
            <person name="Bouget F.Y."/>
            <person name="Carre I."/>
            <person name="Chateau A."/>
            <person name="Eyre-Walker A."/>
            <person name="Grimsley N."/>
            <person name="Moreau H."/>
            <person name="Piegu B."/>
            <person name="Rivals E."/>
            <person name="Schackwitz W."/>
            <person name="Van de Peer Y."/>
            <person name="Piganeau G."/>
        </authorList>
    </citation>
    <scope>NUCLEOTIDE SEQUENCE [LARGE SCALE GENOMIC DNA]</scope>
    <source>
        <strain evidence="5">OTTH 0595 / CCAP 157/2 / RCC745</strain>
    </source>
</reference>
<feature type="region of interest" description="Disordered" evidence="2">
    <location>
        <begin position="268"/>
        <end position="305"/>
    </location>
</feature>
<evidence type="ECO:0000313" key="4">
    <source>
        <dbReference type="EMBL" id="CEG00792.1"/>
    </source>
</evidence>
<proteinExistence type="predicted"/>
<evidence type="ECO:0000256" key="2">
    <source>
        <dbReference type="SAM" id="MobiDB-lite"/>
    </source>
</evidence>
<gene>
    <name evidence="4" type="ORF">OT_ostta18g01820</name>
</gene>
<keyword evidence="1" id="KW-0694">RNA-binding</keyword>
<dbReference type="PANTHER" id="PTHR13452:SF10">
    <property type="entry name" value="THUMP DOMAIN-CONTAINING PROTEIN 1"/>
    <property type="match status" value="1"/>
</dbReference>